<proteinExistence type="predicted"/>
<dbReference type="Pfam" id="PF06042">
    <property type="entry name" value="NTP_transf_6"/>
    <property type="match status" value="1"/>
</dbReference>
<dbReference type="EMBL" id="JAZDRP010000011">
    <property type="protein sequence ID" value="MEE2527338.1"/>
    <property type="molecule type" value="Genomic_DNA"/>
</dbReference>
<comment type="caution">
    <text evidence="1">The sequence shown here is derived from an EMBL/GenBank/DDBJ whole genome shotgun (WGS) entry which is preliminary data.</text>
</comment>
<reference evidence="1 2" key="1">
    <citation type="submission" date="2024-01" db="EMBL/GenBank/DDBJ databases">
        <title>Hyphobacterium bacterium isolated from marine sediment.</title>
        <authorList>
            <person name="Zhao S."/>
        </authorList>
    </citation>
    <scope>NUCLEOTIDE SEQUENCE [LARGE SCALE GENOMIC DNA]</scope>
    <source>
        <strain evidence="2">HN65</strain>
    </source>
</reference>
<sequence>MEQDPRRLANAPEAEQREFVIEAVMSNPTAKAVLEQAHQLDLPDWALMAGAVYQAVWNRLTGRPADYGVNDYDLAYCDPSDLSEAGEAEVIARAEEAFSGIDAEVEVCNQARVPLWFGAKYGVDRQPIHSTEDAVREFASITHSVAIRLDGDGWPELIAPYGLDELFSLCVRPVPDISTPALWNAKIARQKKLWPEIEFVEAAE</sequence>
<gene>
    <name evidence="1" type="ORF">V0U79_13305</name>
</gene>
<accession>A0ABU7LTW2</accession>
<dbReference type="RefSeq" id="WP_330199998.1">
    <property type="nucleotide sequence ID" value="NZ_JAZDRP010000011.1"/>
</dbReference>
<evidence type="ECO:0000313" key="2">
    <source>
        <dbReference type="Proteomes" id="UP001354971"/>
    </source>
</evidence>
<evidence type="ECO:0000313" key="1">
    <source>
        <dbReference type="EMBL" id="MEE2527338.1"/>
    </source>
</evidence>
<dbReference type="InterPro" id="IPR009267">
    <property type="entry name" value="NTP_transf_6"/>
</dbReference>
<organism evidence="1 2">
    <name type="scientific">Hyphobacterium lacteum</name>
    <dbReference type="NCBI Taxonomy" id="3116575"/>
    <lineage>
        <taxon>Bacteria</taxon>
        <taxon>Pseudomonadati</taxon>
        <taxon>Pseudomonadota</taxon>
        <taxon>Alphaproteobacteria</taxon>
        <taxon>Maricaulales</taxon>
        <taxon>Maricaulaceae</taxon>
        <taxon>Hyphobacterium</taxon>
    </lineage>
</organism>
<name>A0ABU7LTW2_9PROT</name>
<keyword evidence="2" id="KW-1185">Reference proteome</keyword>
<dbReference type="PANTHER" id="PTHR39166">
    <property type="entry name" value="BLL1166 PROTEIN"/>
    <property type="match status" value="1"/>
</dbReference>
<protein>
    <submittedName>
        <fullName evidence="1">Nucleotidyltransferase family protein</fullName>
    </submittedName>
</protein>
<dbReference type="Proteomes" id="UP001354971">
    <property type="component" value="Unassembled WGS sequence"/>
</dbReference>
<dbReference type="PANTHER" id="PTHR39166:SF1">
    <property type="entry name" value="BLL1166 PROTEIN"/>
    <property type="match status" value="1"/>
</dbReference>